<protein>
    <submittedName>
        <fullName evidence="2">HD domain-containing protein</fullName>
    </submittedName>
</protein>
<evidence type="ECO:0000259" key="1">
    <source>
        <dbReference type="SMART" id="SM00471"/>
    </source>
</evidence>
<gene>
    <name evidence="2" type="ORF">PO587_11025</name>
</gene>
<dbReference type="Pfam" id="PF13328">
    <property type="entry name" value="HD_4"/>
    <property type="match status" value="2"/>
</dbReference>
<comment type="caution">
    <text evidence="2">The sequence shown here is derived from an EMBL/GenBank/DDBJ whole genome shotgun (WGS) entry which is preliminary data.</text>
</comment>
<evidence type="ECO:0000313" key="2">
    <source>
        <dbReference type="EMBL" id="MDC2954998.1"/>
    </source>
</evidence>
<dbReference type="SMART" id="SM00471">
    <property type="entry name" value="HDc"/>
    <property type="match status" value="1"/>
</dbReference>
<dbReference type="PANTHER" id="PTHR21262:SF31">
    <property type="entry name" value="GTP PYROPHOSPHOKINASE"/>
    <property type="match status" value="1"/>
</dbReference>
<dbReference type="EMBL" id="JAQOSK010000003">
    <property type="protein sequence ID" value="MDC2954998.1"/>
    <property type="molecule type" value="Genomic_DNA"/>
</dbReference>
<name>A0ABT5FR30_9ACTN</name>
<dbReference type="PANTHER" id="PTHR21262">
    <property type="entry name" value="GUANOSINE-3',5'-BIS DIPHOSPHATE 3'-PYROPHOSPHOHYDROLASE"/>
    <property type="match status" value="1"/>
</dbReference>
<dbReference type="Gene3D" id="1.10.3210.10">
    <property type="entry name" value="Hypothetical protein af1432"/>
    <property type="match status" value="1"/>
</dbReference>
<reference evidence="2 3" key="1">
    <citation type="journal article" date="2015" name="Int. J. Syst. Evol. Microbiol.">
        <title>Streptomyces gilvifuscus sp. nov., an actinomycete that produces antibacterial compounds isolated from soil.</title>
        <authorList>
            <person name="Nguyen T.M."/>
            <person name="Kim J."/>
        </authorList>
    </citation>
    <scope>NUCLEOTIDE SEQUENCE [LARGE SCALE GENOMIC DNA]</scope>
    <source>
        <strain evidence="2 3">T113</strain>
    </source>
</reference>
<sequence>MKTRPRTARRAGGRDAAAASLPQVLTALRLHHPGADVSLVERAHAEAARWHAGQTRRSGDPYVTHCVAVAAVVADAGMPPAVVCAAMLHDITDTLCPPARVVEYFGPDVARLVADVVAVKLVDLPVGGLGPGAARPTGRPTHEEAVLAIRLADRLHNMRTIAFLGPAKQHGKARETIDVFAPLARAAGLPDMGRELHDLSTAVLRPASSAVSARVLTLLTVLLPSAQRARWREEWHAELTCLPERGTRARFVLRVLLGAPRLSLTLRHRARWEGS</sequence>
<dbReference type="RefSeq" id="WP_272175052.1">
    <property type="nucleotide sequence ID" value="NZ_JAQOSK010000003.1"/>
</dbReference>
<accession>A0ABT5FR30</accession>
<dbReference type="InterPro" id="IPR003607">
    <property type="entry name" value="HD/PDEase_dom"/>
</dbReference>
<proteinExistence type="predicted"/>
<evidence type="ECO:0000313" key="3">
    <source>
        <dbReference type="Proteomes" id="UP001221328"/>
    </source>
</evidence>
<organism evidence="2 3">
    <name type="scientific">Streptomyces gilvifuscus</name>
    <dbReference type="NCBI Taxonomy" id="1550617"/>
    <lineage>
        <taxon>Bacteria</taxon>
        <taxon>Bacillati</taxon>
        <taxon>Actinomycetota</taxon>
        <taxon>Actinomycetes</taxon>
        <taxon>Kitasatosporales</taxon>
        <taxon>Streptomycetaceae</taxon>
        <taxon>Streptomyces</taxon>
    </lineage>
</organism>
<feature type="domain" description="HD/PDEase" evidence="1">
    <location>
        <begin position="58"/>
        <end position="167"/>
    </location>
</feature>
<dbReference type="Proteomes" id="UP001221328">
    <property type="component" value="Unassembled WGS sequence"/>
</dbReference>
<keyword evidence="3" id="KW-1185">Reference proteome</keyword>
<dbReference type="SUPFAM" id="SSF109604">
    <property type="entry name" value="HD-domain/PDEase-like"/>
    <property type="match status" value="1"/>
</dbReference>